<accession>A0A438D4T3</accession>
<evidence type="ECO:0000313" key="3">
    <source>
        <dbReference type="Proteomes" id="UP000288805"/>
    </source>
</evidence>
<evidence type="ECO:0000313" key="2">
    <source>
        <dbReference type="EMBL" id="RVW30422.1"/>
    </source>
</evidence>
<organism evidence="2 3">
    <name type="scientific">Vitis vinifera</name>
    <name type="common">Grape</name>
    <dbReference type="NCBI Taxonomy" id="29760"/>
    <lineage>
        <taxon>Eukaryota</taxon>
        <taxon>Viridiplantae</taxon>
        <taxon>Streptophyta</taxon>
        <taxon>Embryophyta</taxon>
        <taxon>Tracheophyta</taxon>
        <taxon>Spermatophyta</taxon>
        <taxon>Magnoliopsida</taxon>
        <taxon>eudicotyledons</taxon>
        <taxon>Gunneridae</taxon>
        <taxon>Pentapetalae</taxon>
        <taxon>rosids</taxon>
        <taxon>Vitales</taxon>
        <taxon>Vitaceae</taxon>
        <taxon>Viteae</taxon>
        <taxon>Vitis</taxon>
    </lineage>
</organism>
<sequence length="159" mass="17985">MGNQKRKSSDIEKEFMAINDGNGKDTNSESPSGFSLSKPPFSGHPNQRNVTRSSMDKDKSKMVGHGKLLSIIVEAPTPTLVTKYAPPLSQPLQFRFTKVPKKKLAIGAREDCLGRKFHEECYYDFKAFDASPLTKLSTELCCRYFWSHSWYLDHSSIFA</sequence>
<evidence type="ECO:0000256" key="1">
    <source>
        <dbReference type="SAM" id="MobiDB-lite"/>
    </source>
</evidence>
<dbReference type="EMBL" id="QGNW01001798">
    <property type="protein sequence ID" value="RVW30422.1"/>
    <property type="molecule type" value="Genomic_DNA"/>
</dbReference>
<dbReference type="AlphaFoldDB" id="A0A438D4T3"/>
<protein>
    <submittedName>
        <fullName evidence="2">Uncharacterized protein</fullName>
    </submittedName>
</protein>
<dbReference type="Proteomes" id="UP000288805">
    <property type="component" value="Unassembled WGS sequence"/>
</dbReference>
<name>A0A438D4T3_VITVI</name>
<gene>
    <name evidence="2" type="ORF">CK203_088865</name>
</gene>
<reference evidence="2 3" key="1">
    <citation type="journal article" date="2018" name="PLoS Genet.">
        <title>Population sequencing reveals clonal diversity and ancestral inbreeding in the grapevine cultivar Chardonnay.</title>
        <authorList>
            <person name="Roach M.J."/>
            <person name="Johnson D.L."/>
            <person name="Bohlmann J."/>
            <person name="van Vuuren H.J."/>
            <person name="Jones S.J."/>
            <person name="Pretorius I.S."/>
            <person name="Schmidt S.A."/>
            <person name="Borneman A.R."/>
        </authorList>
    </citation>
    <scope>NUCLEOTIDE SEQUENCE [LARGE SCALE GENOMIC DNA]</scope>
    <source>
        <strain evidence="3">cv. Chardonnay</strain>
        <tissue evidence="2">Leaf</tissue>
    </source>
</reference>
<feature type="region of interest" description="Disordered" evidence="1">
    <location>
        <begin position="1"/>
        <end position="62"/>
    </location>
</feature>
<proteinExistence type="predicted"/>
<feature type="compositionally biased region" description="Polar residues" evidence="1">
    <location>
        <begin position="44"/>
        <end position="53"/>
    </location>
</feature>
<comment type="caution">
    <text evidence="2">The sequence shown here is derived from an EMBL/GenBank/DDBJ whole genome shotgun (WGS) entry which is preliminary data.</text>
</comment>